<name>A0ACC3ALK7_9EURO</name>
<sequence>MAPTNPFANPPSSDPHPESESEPNRDRQLDQPTSPTIAESMMPPPKTALQVDFSLKKWKVIISPISTSSSSPDPSTSALYRIDTQSTRQPQMLFRHANSPPNSPPFGTGTLHTFRINPDYTLHNTSQPLTATKRFRTSYTYQSAIFSRVPGQTESMTWTSTSGFKNWDFILLDGDMLPVARYSSRVWAVRKWGKIEFLGERTEDERAREEIVVTGPLSITHPFNF</sequence>
<evidence type="ECO:0000313" key="2">
    <source>
        <dbReference type="Proteomes" id="UP001177260"/>
    </source>
</evidence>
<keyword evidence="2" id="KW-1185">Reference proteome</keyword>
<accession>A0ACC3ALK7</accession>
<evidence type="ECO:0000313" key="1">
    <source>
        <dbReference type="EMBL" id="KAK1138253.1"/>
    </source>
</evidence>
<gene>
    <name evidence="1" type="ORF">N8T08_003347</name>
</gene>
<organism evidence="1 2">
    <name type="scientific">Aspergillus melleus</name>
    <dbReference type="NCBI Taxonomy" id="138277"/>
    <lineage>
        <taxon>Eukaryota</taxon>
        <taxon>Fungi</taxon>
        <taxon>Dikarya</taxon>
        <taxon>Ascomycota</taxon>
        <taxon>Pezizomycotina</taxon>
        <taxon>Eurotiomycetes</taxon>
        <taxon>Eurotiomycetidae</taxon>
        <taxon>Eurotiales</taxon>
        <taxon>Aspergillaceae</taxon>
        <taxon>Aspergillus</taxon>
        <taxon>Aspergillus subgen. Circumdati</taxon>
    </lineage>
</organism>
<dbReference type="EMBL" id="JAOPJF010000190">
    <property type="protein sequence ID" value="KAK1138253.1"/>
    <property type="molecule type" value="Genomic_DNA"/>
</dbReference>
<reference evidence="1 2" key="1">
    <citation type="journal article" date="2023" name="ACS Omega">
        <title>Identification of the Neoaspergillic Acid Biosynthesis Gene Cluster by Establishing an In Vitro CRISPR-Ribonucleoprotein Genetic System in Aspergillus melleus.</title>
        <authorList>
            <person name="Yuan B."/>
            <person name="Grau M.F."/>
            <person name="Murata R.M."/>
            <person name="Torok T."/>
            <person name="Venkateswaran K."/>
            <person name="Stajich J.E."/>
            <person name="Wang C.C.C."/>
        </authorList>
    </citation>
    <scope>NUCLEOTIDE SEQUENCE [LARGE SCALE GENOMIC DNA]</scope>
    <source>
        <strain evidence="1 2">IMV 1140</strain>
    </source>
</reference>
<dbReference type="Proteomes" id="UP001177260">
    <property type="component" value="Unassembled WGS sequence"/>
</dbReference>
<protein>
    <submittedName>
        <fullName evidence="1">Uncharacterized protein</fullName>
    </submittedName>
</protein>
<comment type="caution">
    <text evidence="1">The sequence shown here is derived from an EMBL/GenBank/DDBJ whole genome shotgun (WGS) entry which is preliminary data.</text>
</comment>
<proteinExistence type="predicted"/>